<feature type="transmembrane region" description="Helical" evidence="2">
    <location>
        <begin position="399"/>
        <end position="418"/>
    </location>
</feature>
<evidence type="ECO:0000313" key="5">
    <source>
        <dbReference type="Proteomes" id="UP000278143"/>
    </source>
</evidence>
<protein>
    <submittedName>
        <fullName evidence="4">Uncharacterized protein</fullName>
    </submittedName>
</protein>
<dbReference type="AlphaFoldDB" id="A0A4P9Z348"/>
<evidence type="ECO:0000313" key="4">
    <source>
        <dbReference type="EMBL" id="RKP25920.1"/>
    </source>
</evidence>
<keyword evidence="2" id="KW-0472">Membrane</keyword>
<organism evidence="4 5">
    <name type="scientific">Syncephalis pseudoplumigaleata</name>
    <dbReference type="NCBI Taxonomy" id="1712513"/>
    <lineage>
        <taxon>Eukaryota</taxon>
        <taxon>Fungi</taxon>
        <taxon>Fungi incertae sedis</taxon>
        <taxon>Zoopagomycota</taxon>
        <taxon>Zoopagomycotina</taxon>
        <taxon>Zoopagomycetes</taxon>
        <taxon>Zoopagales</taxon>
        <taxon>Piptocephalidaceae</taxon>
        <taxon>Syncephalis</taxon>
    </lineage>
</organism>
<sequence length="618" mass="67470">MILRKRSSISLLLAMLLAWCHHSVHLAMASLTVYGPKQMMTMRTQDVVYRHVPFYRRTGVSVIWPWNVEHAGSNGGGNCTFLPPKRWPGNLVDEAKFAASAKGIALLVYFVADAGQQDDYATVADMARAGCGSVAQVAYAARQLDKQLSRAGFPPVTLLVLVPLSSMEVPLWGPSTGPYTSAIPAHREDHTYVDVALVDRSDGRAFYRKFGQERRFMNFMAIEARIGAALLDCAIAAAVLAQAEAERFSAGAIPADIALLDPTMHDIKFLARPIRLAIRTFSIIHMLLVWLAMMANLCLVFSDASERLGDSVILAGKTYVPLVSSLALLVYGGFGALLFWKARYAVDLSSHRTKLSMLSLCFMAISSTFIVQTLDNYFIGYKSEHFMAKTEESMITMEAALNMAHAVRAVLCFVFIGMDWPRKRSAIIAPASKVTAPNPAAEKRARQQPQVIMSLYDETASSSLLPRRSTPSRPKLALPGMDQPVKRPKTVPLAIEITKPYATSHDAAHRPKKPMLTCMPAANTPAVSSGSSRSNRTFATSNLDMERCTFILGRDDPQNPTSSLQVNASSSSSNSNNGSELTRNADTMESVYVIPVVSVQGSNATLNGQTNDDRNHSA</sequence>
<reference evidence="5" key="1">
    <citation type="journal article" date="2018" name="Nat. Microbiol.">
        <title>Leveraging single-cell genomics to expand the fungal tree of life.</title>
        <authorList>
            <person name="Ahrendt S.R."/>
            <person name="Quandt C.A."/>
            <person name="Ciobanu D."/>
            <person name="Clum A."/>
            <person name="Salamov A."/>
            <person name="Andreopoulos B."/>
            <person name="Cheng J.F."/>
            <person name="Woyke T."/>
            <person name="Pelin A."/>
            <person name="Henrissat B."/>
            <person name="Reynolds N.K."/>
            <person name="Benny G.L."/>
            <person name="Smith M.E."/>
            <person name="James T.Y."/>
            <person name="Grigoriev I.V."/>
        </authorList>
    </citation>
    <scope>NUCLEOTIDE SEQUENCE [LARGE SCALE GENOMIC DNA]</scope>
    <source>
        <strain evidence="5">Benny S71-1</strain>
    </source>
</reference>
<feature type="compositionally biased region" description="Low complexity" evidence="1">
    <location>
        <begin position="562"/>
        <end position="579"/>
    </location>
</feature>
<keyword evidence="3" id="KW-0732">Signal</keyword>
<dbReference type="EMBL" id="KZ989572">
    <property type="protein sequence ID" value="RKP25920.1"/>
    <property type="molecule type" value="Genomic_DNA"/>
</dbReference>
<dbReference type="Proteomes" id="UP000278143">
    <property type="component" value="Unassembled WGS sequence"/>
</dbReference>
<accession>A0A4P9Z348</accession>
<dbReference type="OrthoDB" id="10554587at2759"/>
<feature type="compositionally biased region" description="Low complexity" evidence="1">
    <location>
        <begin position="463"/>
        <end position="476"/>
    </location>
</feature>
<feature type="region of interest" description="Disordered" evidence="1">
    <location>
        <begin position="463"/>
        <end position="485"/>
    </location>
</feature>
<keyword evidence="5" id="KW-1185">Reference proteome</keyword>
<evidence type="ECO:0000256" key="3">
    <source>
        <dbReference type="SAM" id="SignalP"/>
    </source>
</evidence>
<feature type="signal peptide" evidence="3">
    <location>
        <begin position="1"/>
        <end position="29"/>
    </location>
</feature>
<feature type="transmembrane region" description="Helical" evidence="2">
    <location>
        <begin position="322"/>
        <end position="340"/>
    </location>
</feature>
<name>A0A4P9Z348_9FUNG</name>
<feature type="chain" id="PRO_5020650484" evidence="3">
    <location>
        <begin position="30"/>
        <end position="618"/>
    </location>
</feature>
<proteinExistence type="predicted"/>
<keyword evidence="2" id="KW-1133">Transmembrane helix</keyword>
<feature type="region of interest" description="Disordered" evidence="1">
    <location>
        <begin position="552"/>
        <end position="586"/>
    </location>
</feature>
<evidence type="ECO:0000256" key="1">
    <source>
        <dbReference type="SAM" id="MobiDB-lite"/>
    </source>
</evidence>
<gene>
    <name evidence="4" type="ORF">SYNPS1DRAFT_28364</name>
</gene>
<feature type="transmembrane region" description="Helical" evidence="2">
    <location>
        <begin position="276"/>
        <end position="302"/>
    </location>
</feature>
<feature type="transmembrane region" description="Helical" evidence="2">
    <location>
        <begin position="360"/>
        <end position="379"/>
    </location>
</feature>
<evidence type="ECO:0000256" key="2">
    <source>
        <dbReference type="SAM" id="Phobius"/>
    </source>
</evidence>
<keyword evidence="2" id="KW-0812">Transmembrane</keyword>